<evidence type="ECO:0000313" key="8">
    <source>
        <dbReference type="Proteomes" id="UP000031980"/>
    </source>
</evidence>
<evidence type="ECO:0000256" key="3">
    <source>
        <dbReference type="ARBA" id="ARBA00022840"/>
    </source>
</evidence>
<gene>
    <name evidence="5" type="ORF">BA92_13410</name>
    <name evidence="6" type="ORF">IE90_04715</name>
</gene>
<evidence type="ECO:0000313" key="7">
    <source>
        <dbReference type="Proteomes" id="UP000031937"/>
    </source>
</evidence>
<keyword evidence="2" id="KW-0547">Nucleotide-binding</keyword>
<keyword evidence="8" id="KW-1185">Reference proteome</keyword>
<evidence type="ECO:0000256" key="2">
    <source>
        <dbReference type="ARBA" id="ARBA00022741"/>
    </source>
</evidence>
<dbReference type="SUPFAM" id="SSF52540">
    <property type="entry name" value="P-loop containing nucleoside triphosphate hydrolases"/>
    <property type="match status" value="1"/>
</dbReference>
<reference evidence="5 8" key="1">
    <citation type="submission" date="2014-07" db="EMBL/GenBank/DDBJ databases">
        <title>Porphyromonadaceae bacterium OUH 308042 = ATCC BAA-2681 = DSM 28342 draft genome.</title>
        <authorList>
            <person name="Sydenham T.V."/>
            <person name="Hasman H."/>
            <person name="Justensen U.S."/>
        </authorList>
    </citation>
    <scope>NUCLEOTIDE SEQUENCE [LARGE SCALE GENOMIC DNA]</scope>
    <source>
        <strain evidence="5 8">OUH 308042</strain>
    </source>
</reference>
<dbReference type="OrthoDB" id="9802264at2"/>
<dbReference type="InterPro" id="IPR017871">
    <property type="entry name" value="ABC_transporter-like_CS"/>
</dbReference>
<dbReference type="Proteomes" id="UP000031980">
    <property type="component" value="Unassembled WGS sequence"/>
</dbReference>
<dbReference type="PROSITE" id="PS00211">
    <property type="entry name" value="ABC_TRANSPORTER_1"/>
    <property type="match status" value="1"/>
</dbReference>
<keyword evidence="1" id="KW-0813">Transport</keyword>
<accession>A0A0C3M8W9</accession>
<sequence length="262" mass="29729">MIRVEHVYKSFDKKVVLSDINAVFEEGKVNLIIGKSGSGKTVLLKSLIGLHPIDSGRILYDDRDITSMDTKQVKKIREELGVVFQGGALFDSLSVLENVKFPLNLFSRMSEKEKEERALFCLNRVNLDNVGKLYPAEISGGMKKRVAIARAIVMQPKYLFCDEPNSGLDPLTSIVIDNLLSELTHEYQMTTIINTHDMNSVFEIGENILFIHEGKKEWEGNNAEIMNATNKALNEFLFTSKFNQLIKEKWEDRGESKPKDKV</sequence>
<dbReference type="InterPro" id="IPR003593">
    <property type="entry name" value="AAA+_ATPase"/>
</dbReference>
<dbReference type="EMBL" id="JPIU01000049">
    <property type="protein sequence ID" value="KIO42858.1"/>
    <property type="molecule type" value="Genomic_DNA"/>
</dbReference>
<dbReference type="GO" id="GO:0016887">
    <property type="term" value="F:ATP hydrolysis activity"/>
    <property type="evidence" value="ECO:0007669"/>
    <property type="project" value="InterPro"/>
</dbReference>
<evidence type="ECO:0000259" key="4">
    <source>
        <dbReference type="PROSITE" id="PS50893"/>
    </source>
</evidence>
<protein>
    <submittedName>
        <fullName evidence="5">Phosphonate ABC transporter ATP-binding protein</fullName>
    </submittedName>
</protein>
<dbReference type="Pfam" id="PF00005">
    <property type="entry name" value="ABC_tran"/>
    <property type="match status" value="1"/>
</dbReference>
<reference evidence="6 7" key="2">
    <citation type="submission" date="2014-07" db="EMBL/GenBank/DDBJ databases">
        <title>Porphyromonadaceae bacterium OUH 334697 = ATCC BAA-2682 = DSM 28341 draft genome.</title>
        <authorList>
            <person name="Sydenham T.V."/>
            <person name="Hasman H."/>
            <person name="Justesen U.S."/>
        </authorList>
    </citation>
    <scope>NUCLEOTIDE SEQUENCE [LARGE SCALE GENOMIC DNA]</scope>
    <source>
        <strain evidence="6 7">OUH 334697</strain>
    </source>
</reference>
<dbReference type="PROSITE" id="PS50893">
    <property type="entry name" value="ABC_TRANSPORTER_2"/>
    <property type="match status" value="1"/>
</dbReference>
<dbReference type="InterPro" id="IPR003439">
    <property type="entry name" value="ABC_transporter-like_ATP-bd"/>
</dbReference>
<name>A0A0C3M8W9_9PORP</name>
<dbReference type="EMBL" id="JPIT01000016">
    <property type="protein sequence ID" value="KIO46110.1"/>
    <property type="molecule type" value="Genomic_DNA"/>
</dbReference>
<dbReference type="PANTHER" id="PTHR43023">
    <property type="entry name" value="PROTEIN TRIGALACTOSYLDIACYLGLYCEROL 3, CHLOROPLASTIC"/>
    <property type="match status" value="1"/>
</dbReference>
<dbReference type="RefSeq" id="WP_041502736.1">
    <property type="nucleotide sequence ID" value="NZ_JPIT01000016.1"/>
</dbReference>
<keyword evidence="3 5" id="KW-0067">ATP-binding</keyword>
<evidence type="ECO:0000313" key="5">
    <source>
        <dbReference type="EMBL" id="KIO42858.1"/>
    </source>
</evidence>
<dbReference type="GO" id="GO:0005524">
    <property type="term" value="F:ATP binding"/>
    <property type="evidence" value="ECO:0007669"/>
    <property type="project" value="UniProtKB-KW"/>
</dbReference>
<evidence type="ECO:0000313" key="6">
    <source>
        <dbReference type="EMBL" id="KIO46110.1"/>
    </source>
</evidence>
<proteinExistence type="predicted"/>
<feature type="domain" description="ABC transporter" evidence="4">
    <location>
        <begin position="2"/>
        <end position="238"/>
    </location>
</feature>
<dbReference type="AlphaFoldDB" id="A0A0C3M8W9"/>
<dbReference type="Proteomes" id="UP000031937">
    <property type="component" value="Unassembled WGS sequence"/>
</dbReference>
<comment type="caution">
    <text evidence="5">The sequence shown here is derived from an EMBL/GenBank/DDBJ whole genome shotgun (WGS) entry which is preliminary data.</text>
</comment>
<dbReference type="SMART" id="SM00382">
    <property type="entry name" value="AAA"/>
    <property type="match status" value="1"/>
</dbReference>
<dbReference type="InterPro" id="IPR027417">
    <property type="entry name" value="P-loop_NTPase"/>
</dbReference>
<dbReference type="Gene3D" id="3.40.50.300">
    <property type="entry name" value="P-loop containing nucleotide triphosphate hydrolases"/>
    <property type="match status" value="1"/>
</dbReference>
<dbReference type="PANTHER" id="PTHR43023:SF6">
    <property type="entry name" value="INTERMEMBRANE PHOSPHOLIPID TRANSPORT SYSTEM ATP-BINDING PROTEIN MLAF"/>
    <property type="match status" value="1"/>
</dbReference>
<organism evidence="5 8">
    <name type="scientific">Sanguibacteroides justesenii</name>
    <dbReference type="NCBI Taxonomy" id="1547597"/>
    <lineage>
        <taxon>Bacteria</taxon>
        <taxon>Pseudomonadati</taxon>
        <taxon>Bacteroidota</taxon>
        <taxon>Bacteroidia</taxon>
        <taxon>Bacteroidales</taxon>
        <taxon>Porphyromonadaceae</taxon>
        <taxon>Sanguibacteroides</taxon>
    </lineage>
</organism>
<evidence type="ECO:0000256" key="1">
    <source>
        <dbReference type="ARBA" id="ARBA00022448"/>
    </source>
</evidence>